<name>A0A1G6XV34_9BURK</name>
<dbReference type="AlphaFoldDB" id="A0A1G6XV34"/>
<dbReference type="PANTHER" id="PTHR35564">
    <property type="match status" value="1"/>
</dbReference>
<feature type="region of interest" description="Disordered" evidence="1">
    <location>
        <begin position="344"/>
        <end position="363"/>
    </location>
</feature>
<reference evidence="3" key="1">
    <citation type="submission" date="2016-09" db="EMBL/GenBank/DDBJ databases">
        <authorList>
            <person name="Varghese N."/>
            <person name="Submissions S."/>
        </authorList>
    </citation>
    <scope>NUCLEOTIDE SEQUENCE [LARGE SCALE GENOMIC DNA]</scope>
    <source>
        <strain evidence="3">TNe-862</strain>
    </source>
</reference>
<dbReference type="InterPro" id="IPR010732">
    <property type="entry name" value="T6SS_TssG-like"/>
</dbReference>
<feature type="compositionally biased region" description="Polar residues" evidence="1">
    <location>
        <begin position="351"/>
        <end position="363"/>
    </location>
</feature>
<keyword evidence="3" id="KW-1185">Reference proteome</keyword>
<dbReference type="STRING" id="416944.SAMN05421548_1269"/>
<evidence type="ECO:0000313" key="2">
    <source>
        <dbReference type="EMBL" id="SDD81287.1"/>
    </source>
</evidence>
<accession>A0A1G6XV34</accession>
<dbReference type="Proteomes" id="UP000198908">
    <property type="component" value="Unassembled WGS sequence"/>
</dbReference>
<dbReference type="EMBL" id="FMYQ01000026">
    <property type="protein sequence ID" value="SDD81287.1"/>
    <property type="molecule type" value="Genomic_DNA"/>
</dbReference>
<dbReference type="NCBIfam" id="TIGR03347">
    <property type="entry name" value="VI_chp_1"/>
    <property type="match status" value="1"/>
</dbReference>
<dbReference type="Pfam" id="PF06996">
    <property type="entry name" value="T6SS_TssG"/>
    <property type="match status" value="1"/>
</dbReference>
<gene>
    <name evidence="2" type="ORF">SAMN05421548_1269</name>
</gene>
<protein>
    <submittedName>
        <fullName evidence="2">Type VI secretion system protein ImpH</fullName>
    </submittedName>
</protein>
<sequence>MNVHGPLQPDQAALPGDFWQARVEAPFAYDLFQLLRRLDARNYRHHLLGRAPSPREEPLRIGQEPSLSFAPSAVAKIAPRAGSPLYDVSIRSLGLFGPNGPLPLHLTEYVHERVLHHHDQALLNFCNLFHHRLTLLFYRAWADTQPAVSLDRPDNPRFDRYLSSLIGLGCDLAAPRDSLAPHARYYVTGHLTRQIRNVEGLKNILTGYFGIPVHIVQNVPVWLPVDTSQQARLKAGRREARLGLSSTLGIAVRDIQHKFRIELGPMPLDLYNRFLPDGDLLVQLRDWVRQYVGIEFIWDLRLILDRGHAGPTIVGSRQRLGLNTWLRAPSSSAQHGELNQLIFTPEPQDAPLTQQTTAASPLH</sequence>
<proteinExistence type="predicted"/>
<dbReference type="OrthoDB" id="1523296at2"/>
<dbReference type="PANTHER" id="PTHR35564:SF4">
    <property type="entry name" value="CYTOPLASMIC PROTEIN"/>
    <property type="match status" value="1"/>
</dbReference>
<evidence type="ECO:0000313" key="3">
    <source>
        <dbReference type="Proteomes" id="UP000198908"/>
    </source>
</evidence>
<dbReference type="RefSeq" id="WP_092002303.1">
    <property type="nucleotide sequence ID" value="NZ_FMYQ01000026.1"/>
</dbReference>
<evidence type="ECO:0000256" key="1">
    <source>
        <dbReference type="SAM" id="MobiDB-lite"/>
    </source>
</evidence>
<organism evidence="2 3">
    <name type="scientific">Paraburkholderia lycopersici</name>
    <dbReference type="NCBI Taxonomy" id="416944"/>
    <lineage>
        <taxon>Bacteria</taxon>
        <taxon>Pseudomonadati</taxon>
        <taxon>Pseudomonadota</taxon>
        <taxon>Betaproteobacteria</taxon>
        <taxon>Burkholderiales</taxon>
        <taxon>Burkholderiaceae</taxon>
        <taxon>Paraburkholderia</taxon>
    </lineage>
</organism>